<dbReference type="Proteomes" id="UP000054549">
    <property type="component" value="Unassembled WGS sequence"/>
</dbReference>
<dbReference type="InterPro" id="IPR008984">
    <property type="entry name" value="SMAD_FHA_dom_sf"/>
</dbReference>
<dbReference type="Pfam" id="PF00498">
    <property type="entry name" value="FHA"/>
    <property type="match status" value="1"/>
</dbReference>
<organism evidence="2 3">
    <name type="scientific">Amanita muscaria (strain Koide BX008)</name>
    <dbReference type="NCBI Taxonomy" id="946122"/>
    <lineage>
        <taxon>Eukaryota</taxon>
        <taxon>Fungi</taxon>
        <taxon>Dikarya</taxon>
        <taxon>Basidiomycota</taxon>
        <taxon>Agaricomycotina</taxon>
        <taxon>Agaricomycetes</taxon>
        <taxon>Agaricomycetidae</taxon>
        <taxon>Agaricales</taxon>
        <taxon>Pluteineae</taxon>
        <taxon>Amanitaceae</taxon>
        <taxon>Amanita</taxon>
    </lineage>
</organism>
<dbReference type="EMBL" id="KN818252">
    <property type="protein sequence ID" value="KIL64078.1"/>
    <property type="molecule type" value="Genomic_DNA"/>
</dbReference>
<dbReference type="InParanoid" id="A0A0C2X5T7"/>
<dbReference type="OrthoDB" id="687730at2759"/>
<proteinExistence type="predicted"/>
<protein>
    <recommendedName>
        <fullName evidence="1">FHA domain-containing protein</fullName>
    </recommendedName>
</protein>
<sequence>MTDSFPFDPKRVLLPPGSHILLGSAKCDSIIDEERSALPSNGFFSAKFSPIKGGEPIIPLALSADHAEIWVKNNQLMLRDLETPFGTFVNGTRIIGEHILKSGDVISLGYKLSRNDKTPAHVADDHLRPVIAKVIYSVTS</sequence>
<accession>A0A0C2X5T7</accession>
<dbReference type="Gene3D" id="2.60.200.20">
    <property type="match status" value="1"/>
</dbReference>
<evidence type="ECO:0000259" key="1">
    <source>
        <dbReference type="PROSITE" id="PS50006"/>
    </source>
</evidence>
<evidence type="ECO:0000313" key="3">
    <source>
        <dbReference type="Proteomes" id="UP000054549"/>
    </source>
</evidence>
<dbReference type="CDD" id="cd00060">
    <property type="entry name" value="FHA"/>
    <property type="match status" value="1"/>
</dbReference>
<dbReference type="STRING" id="946122.A0A0C2X5T7"/>
<gene>
    <name evidence="2" type="ORF">M378DRAFT_163556</name>
</gene>
<dbReference type="SUPFAM" id="SSF49879">
    <property type="entry name" value="SMAD/FHA domain"/>
    <property type="match status" value="1"/>
</dbReference>
<dbReference type="PROSITE" id="PS50006">
    <property type="entry name" value="FHA_DOMAIN"/>
    <property type="match status" value="1"/>
</dbReference>
<keyword evidence="3" id="KW-1185">Reference proteome</keyword>
<reference evidence="2 3" key="1">
    <citation type="submission" date="2014-04" db="EMBL/GenBank/DDBJ databases">
        <title>Evolutionary Origins and Diversification of the Mycorrhizal Mutualists.</title>
        <authorList>
            <consortium name="DOE Joint Genome Institute"/>
            <consortium name="Mycorrhizal Genomics Consortium"/>
            <person name="Kohler A."/>
            <person name="Kuo A."/>
            <person name="Nagy L.G."/>
            <person name="Floudas D."/>
            <person name="Copeland A."/>
            <person name="Barry K.W."/>
            <person name="Cichocki N."/>
            <person name="Veneault-Fourrey C."/>
            <person name="LaButti K."/>
            <person name="Lindquist E.A."/>
            <person name="Lipzen A."/>
            <person name="Lundell T."/>
            <person name="Morin E."/>
            <person name="Murat C."/>
            <person name="Riley R."/>
            <person name="Ohm R."/>
            <person name="Sun H."/>
            <person name="Tunlid A."/>
            <person name="Henrissat B."/>
            <person name="Grigoriev I.V."/>
            <person name="Hibbett D.S."/>
            <person name="Martin F."/>
        </authorList>
    </citation>
    <scope>NUCLEOTIDE SEQUENCE [LARGE SCALE GENOMIC DNA]</scope>
    <source>
        <strain evidence="2 3">Koide BX008</strain>
    </source>
</reference>
<name>A0A0C2X5T7_AMAMK</name>
<dbReference type="HOGENOM" id="CLU_148159_0_0_1"/>
<dbReference type="AlphaFoldDB" id="A0A0C2X5T7"/>
<dbReference type="InterPro" id="IPR000253">
    <property type="entry name" value="FHA_dom"/>
</dbReference>
<feature type="domain" description="FHA" evidence="1">
    <location>
        <begin position="62"/>
        <end position="94"/>
    </location>
</feature>
<evidence type="ECO:0000313" key="2">
    <source>
        <dbReference type="EMBL" id="KIL64078.1"/>
    </source>
</evidence>